<evidence type="ECO:0000256" key="1">
    <source>
        <dbReference type="SAM" id="MobiDB-lite"/>
    </source>
</evidence>
<sequence>MLGGRWRHGLAGVALVGHMLTTLGFPIPALPPDKRGGGQPFPCQDRPCGCLTAEGCWAGDCCCSTLEEKLEWAEANGVEPPPHVRPLVRARQHQQAPPKKKKSCCSAPGPGEPAVSEGPTPSCCSKGTHTSPSAACDVDPSGETGHTGARHDDPAAACCTKAPPSHSGSDPPQSAPSSVRWVAGVFAQKCRGEGPAGLFQLDPVVVTDLAPPQLDRPERARHPAPRSDRVPPTSQCPPTPPPRPF</sequence>
<gene>
    <name evidence="2" type="ORF">FTUN_7457</name>
</gene>
<feature type="region of interest" description="Disordered" evidence="1">
    <location>
        <begin position="89"/>
        <end position="177"/>
    </location>
</feature>
<feature type="compositionally biased region" description="Basic residues" evidence="1">
    <location>
        <begin position="89"/>
        <end position="103"/>
    </location>
</feature>
<dbReference type="Proteomes" id="UP000503447">
    <property type="component" value="Chromosome"/>
</dbReference>
<dbReference type="KEGG" id="ftj:FTUN_7457"/>
<feature type="region of interest" description="Disordered" evidence="1">
    <location>
        <begin position="209"/>
        <end position="245"/>
    </location>
</feature>
<feature type="compositionally biased region" description="Pro residues" evidence="1">
    <location>
        <begin position="234"/>
        <end position="245"/>
    </location>
</feature>
<evidence type="ECO:0000313" key="2">
    <source>
        <dbReference type="EMBL" id="QJW99834.1"/>
    </source>
</evidence>
<evidence type="ECO:0000313" key="3">
    <source>
        <dbReference type="Proteomes" id="UP000503447"/>
    </source>
</evidence>
<feature type="compositionally biased region" description="Polar residues" evidence="1">
    <location>
        <begin position="166"/>
        <end position="177"/>
    </location>
</feature>
<proteinExistence type="predicted"/>
<feature type="compositionally biased region" description="Basic and acidic residues" evidence="1">
    <location>
        <begin position="215"/>
        <end position="229"/>
    </location>
</feature>
<reference evidence="3" key="1">
    <citation type="submission" date="2020-05" db="EMBL/GenBank/DDBJ databases">
        <title>Frigoriglobus tundricola gen. nov., sp. nov., a psychrotolerant cellulolytic planctomycete of the family Gemmataceae with two divergent copies of 16S rRNA gene.</title>
        <authorList>
            <person name="Kulichevskaya I.S."/>
            <person name="Ivanova A.A."/>
            <person name="Naumoff D.G."/>
            <person name="Beletsky A.V."/>
            <person name="Rijpstra W.I.C."/>
            <person name="Sinninghe Damste J.S."/>
            <person name="Mardanov A.V."/>
            <person name="Ravin N.V."/>
            <person name="Dedysh S.N."/>
        </authorList>
    </citation>
    <scope>NUCLEOTIDE SEQUENCE [LARGE SCALE GENOMIC DNA]</scope>
    <source>
        <strain evidence="3">PL17</strain>
    </source>
</reference>
<name>A0A6M5Z230_9BACT</name>
<accession>A0A6M5Z230</accession>
<dbReference type="EMBL" id="CP053452">
    <property type="protein sequence ID" value="QJW99834.1"/>
    <property type="molecule type" value="Genomic_DNA"/>
</dbReference>
<keyword evidence="3" id="KW-1185">Reference proteome</keyword>
<protein>
    <submittedName>
        <fullName evidence="2">Uncharacterized protein</fullName>
    </submittedName>
</protein>
<feature type="compositionally biased region" description="Polar residues" evidence="1">
    <location>
        <begin position="122"/>
        <end position="133"/>
    </location>
</feature>
<dbReference type="AlphaFoldDB" id="A0A6M5Z230"/>
<organism evidence="2 3">
    <name type="scientific">Frigoriglobus tundricola</name>
    <dbReference type="NCBI Taxonomy" id="2774151"/>
    <lineage>
        <taxon>Bacteria</taxon>
        <taxon>Pseudomonadati</taxon>
        <taxon>Planctomycetota</taxon>
        <taxon>Planctomycetia</taxon>
        <taxon>Gemmatales</taxon>
        <taxon>Gemmataceae</taxon>
        <taxon>Frigoriglobus</taxon>
    </lineage>
</organism>